<evidence type="ECO:0000313" key="1">
    <source>
        <dbReference type="EMBL" id="BAU53562.1"/>
    </source>
</evidence>
<gene>
    <name evidence="1" type="ORF">MgSA37_01731</name>
</gene>
<keyword evidence="2" id="KW-1185">Reference proteome</keyword>
<proteinExistence type="predicted"/>
<organism evidence="1 2">
    <name type="scientific">Mucilaginibacter gotjawali</name>
    <dbReference type="NCBI Taxonomy" id="1550579"/>
    <lineage>
        <taxon>Bacteria</taxon>
        <taxon>Pseudomonadati</taxon>
        <taxon>Bacteroidota</taxon>
        <taxon>Sphingobacteriia</taxon>
        <taxon>Sphingobacteriales</taxon>
        <taxon>Sphingobacteriaceae</taxon>
        <taxon>Mucilaginibacter</taxon>
    </lineage>
</organism>
<dbReference type="EMBL" id="AP017313">
    <property type="protein sequence ID" value="BAU53562.1"/>
    <property type="molecule type" value="Genomic_DNA"/>
</dbReference>
<dbReference type="SUPFAM" id="SSF88946">
    <property type="entry name" value="Sigma2 domain of RNA polymerase sigma factors"/>
    <property type="match status" value="1"/>
</dbReference>
<dbReference type="AlphaFoldDB" id="A0A110B2G9"/>
<dbReference type="GO" id="GO:0003700">
    <property type="term" value="F:DNA-binding transcription factor activity"/>
    <property type="evidence" value="ECO:0007669"/>
    <property type="project" value="InterPro"/>
</dbReference>
<dbReference type="KEGG" id="mgot:MgSA37_01731"/>
<dbReference type="InterPro" id="IPR013325">
    <property type="entry name" value="RNA_pol_sigma_r2"/>
</dbReference>
<dbReference type="RefSeq" id="WP_096351174.1">
    <property type="nucleotide sequence ID" value="NZ_AP017313.1"/>
</dbReference>
<accession>A0A110B2G9</accession>
<dbReference type="Proteomes" id="UP000218263">
    <property type="component" value="Chromosome"/>
</dbReference>
<dbReference type="GO" id="GO:0006352">
    <property type="term" value="P:DNA-templated transcription initiation"/>
    <property type="evidence" value="ECO:0007669"/>
    <property type="project" value="InterPro"/>
</dbReference>
<reference evidence="1 2" key="1">
    <citation type="submission" date="2015-12" db="EMBL/GenBank/DDBJ databases">
        <title>Genome sequence of Mucilaginibacter gotjawali.</title>
        <authorList>
            <person name="Lee J.S."/>
            <person name="Lee K.C."/>
            <person name="Kim K.K."/>
            <person name="Lee B.W."/>
        </authorList>
    </citation>
    <scope>NUCLEOTIDE SEQUENCE [LARGE SCALE GENOMIC DNA]</scope>
    <source>
        <strain evidence="1 2">SA3-7</strain>
    </source>
</reference>
<dbReference type="GO" id="GO:0000428">
    <property type="term" value="C:DNA-directed RNA polymerase complex"/>
    <property type="evidence" value="ECO:0007669"/>
    <property type="project" value="UniProtKB-KW"/>
</dbReference>
<protein>
    <submittedName>
        <fullName evidence="1">Uncharacterized protein</fullName>
    </submittedName>
</protein>
<name>A0A110B2G9_9SPHI</name>
<dbReference type="OrthoDB" id="1163416at2"/>
<dbReference type="Gene3D" id="1.10.1740.10">
    <property type="match status" value="1"/>
</dbReference>
<sequence>MAQQGNFGSTYADREMAFMSLYKRAFPTVAKYVSKMGGTFDEAKDIFQDALVIYYEKTAIGAIELHSSEQAYIWGISKHLWAKKFRENINQTTLDDSEMDFMEEDELQPAANKLMHYLETAGQKCMEILKAFYYDNLPVTKITELFGYSGVRSATVQKYKCMEKVRETIKERSLAYEDFVE</sequence>
<evidence type="ECO:0000313" key="2">
    <source>
        <dbReference type="Proteomes" id="UP000218263"/>
    </source>
</evidence>